<keyword evidence="2" id="KW-1185">Reference proteome</keyword>
<comment type="caution">
    <text evidence="1">The sequence shown here is derived from an EMBL/GenBank/DDBJ whole genome shotgun (WGS) entry which is preliminary data.</text>
</comment>
<dbReference type="EMBL" id="BGZK01000725">
    <property type="protein sequence ID" value="GBP58016.1"/>
    <property type="molecule type" value="Genomic_DNA"/>
</dbReference>
<proteinExistence type="predicted"/>
<dbReference type="Proteomes" id="UP000299102">
    <property type="component" value="Unassembled WGS sequence"/>
</dbReference>
<sequence>MVLPEMIHSVPIHLVVLSTEHEQVSSPSPCTGSQPIHSDRTDEGFTYSRRCSWYSSFTINERMDRTRDLQTEILVSYHEATTVSVNN</sequence>
<evidence type="ECO:0000313" key="1">
    <source>
        <dbReference type="EMBL" id="GBP58016.1"/>
    </source>
</evidence>
<gene>
    <name evidence="1" type="ORF">EVAR_32947_1</name>
</gene>
<organism evidence="1 2">
    <name type="scientific">Eumeta variegata</name>
    <name type="common">Bagworm moth</name>
    <name type="synonym">Eumeta japonica</name>
    <dbReference type="NCBI Taxonomy" id="151549"/>
    <lineage>
        <taxon>Eukaryota</taxon>
        <taxon>Metazoa</taxon>
        <taxon>Ecdysozoa</taxon>
        <taxon>Arthropoda</taxon>
        <taxon>Hexapoda</taxon>
        <taxon>Insecta</taxon>
        <taxon>Pterygota</taxon>
        <taxon>Neoptera</taxon>
        <taxon>Endopterygota</taxon>
        <taxon>Lepidoptera</taxon>
        <taxon>Glossata</taxon>
        <taxon>Ditrysia</taxon>
        <taxon>Tineoidea</taxon>
        <taxon>Psychidae</taxon>
        <taxon>Oiketicinae</taxon>
        <taxon>Eumeta</taxon>
    </lineage>
</organism>
<protein>
    <submittedName>
        <fullName evidence="1">Uncharacterized protein</fullName>
    </submittedName>
</protein>
<reference evidence="1 2" key="1">
    <citation type="journal article" date="2019" name="Commun. Biol.">
        <title>The bagworm genome reveals a unique fibroin gene that provides high tensile strength.</title>
        <authorList>
            <person name="Kono N."/>
            <person name="Nakamura H."/>
            <person name="Ohtoshi R."/>
            <person name="Tomita M."/>
            <person name="Numata K."/>
            <person name="Arakawa K."/>
        </authorList>
    </citation>
    <scope>NUCLEOTIDE SEQUENCE [LARGE SCALE GENOMIC DNA]</scope>
</reference>
<evidence type="ECO:0000313" key="2">
    <source>
        <dbReference type="Proteomes" id="UP000299102"/>
    </source>
</evidence>
<accession>A0A4C1X2R2</accession>
<name>A0A4C1X2R2_EUMVA</name>
<dbReference type="AlphaFoldDB" id="A0A4C1X2R2"/>